<keyword evidence="1" id="KW-0378">Hydrolase</keyword>
<proteinExistence type="predicted"/>
<dbReference type="Proteomes" id="UP000253472">
    <property type="component" value="Unassembled WGS sequence"/>
</dbReference>
<dbReference type="SUPFAM" id="SSF53474">
    <property type="entry name" value="alpha/beta-Hydrolases"/>
    <property type="match status" value="1"/>
</dbReference>
<name>A0A367YJ40_9ASCO</name>
<dbReference type="AlphaFoldDB" id="A0A367YJ40"/>
<reference evidence="1 2" key="1">
    <citation type="submission" date="2018-06" db="EMBL/GenBank/DDBJ databases">
        <title>Whole genome sequencing of Candida tropicalis (genome annotated by CSBL at Korea University).</title>
        <authorList>
            <person name="Ahn J."/>
        </authorList>
    </citation>
    <scope>NUCLEOTIDE SEQUENCE [LARGE SCALE GENOMIC DNA]</scope>
    <source>
        <strain evidence="1 2">ATCC 20962</strain>
    </source>
</reference>
<sequence>MISLTTIGIFLTLPVKLLWVAIKYPFVGGVNNKFKSDLASSLKLTIFRSALGFPIRDKGTLSVISNDTVINSVIRKQYPNLTSSLNNYGKRYDENSIWIVEAEGRAVTDPVIIFIHGGCFVFEACQEQIESLLSSYYLLEPRNREKVSILFIDYKLASKGCHVPQQLDQVVETYGRLVSEGNNNFITMGDSAGGNLAITFLQRLKTDESLCGFPVPRSTIMISPWTKLVPDSGDYEAPHSLHVNSMHDMMQARHYRQMFDTDEIDVMFGDNEYRSLTVSPGNCTYKTSDWEDIPTFHEPGYSTFVILGEDETMRDDILTWAKYALGSSLAPPLRGSNGVWDPEVHEYFRDEKDSAFVEVVMEPQGIHDAFFIFENGILGELEKGKKVSVEELDKVKYFGTIRVVEFLNRVLLESESKKTV</sequence>
<dbReference type="InterPro" id="IPR029058">
    <property type="entry name" value="AB_hydrolase_fold"/>
</dbReference>
<protein>
    <submittedName>
        <fullName evidence="1">Putative steryl acetyl hydrolase mug81</fullName>
    </submittedName>
</protein>
<evidence type="ECO:0000313" key="2">
    <source>
        <dbReference type="Proteomes" id="UP000253472"/>
    </source>
</evidence>
<organism evidence="1 2">
    <name type="scientific">Candida viswanathii</name>
    <dbReference type="NCBI Taxonomy" id="5486"/>
    <lineage>
        <taxon>Eukaryota</taxon>
        <taxon>Fungi</taxon>
        <taxon>Dikarya</taxon>
        <taxon>Ascomycota</taxon>
        <taxon>Saccharomycotina</taxon>
        <taxon>Pichiomycetes</taxon>
        <taxon>Debaryomycetaceae</taxon>
        <taxon>Candida/Lodderomyces clade</taxon>
        <taxon>Candida</taxon>
    </lineage>
</organism>
<dbReference type="PANTHER" id="PTHR36169:SF1">
    <property type="entry name" value="ACETATE KINASE EUTQ"/>
    <property type="match status" value="1"/>
</dbReference>
<dbReference type="EMBL" id="QLNQ01000021">
    <property type="protein sequence ID" value="RCK65002.1"/>
    <property type="molecule type" value="Genomic_DNA"/>
</dbReference>
<dbReference type="Pfam" id="PF10340">
    <property type="entry name" value="Say1_Mug180"/>
    <property type="match status" value="1"/>
</dbReference>
<comment type="caution">
    <text evidence="1">The sequence shown here is derived from an EMBL/GenBank/DDBJ whole genome shotgun (WGS) entry which is preliminary data.</text>
</comment>
<evidence type="ECO:0000313" key="1">
    <source>
        <dbReference type="EMBL" id="RCK65002.1"/>
    </source>
</evidence>
<dbReference type="Gene3D" id="3.40.50.1820">
    <property type="entry name" value="alpha/beta hydrolase"/>
    <property type="match status" value="1"/>
</dbReference>
<dbReference type="InterPro" id="IPR010424">
    <property type="entry name" value="EutQ"/>
</dbReference>
<dbReference type="OrthoDB" id="2152029at2759"/>
<dbReference type="STRING" id="5486.A0A367YJ40"/>
<gene>
    <name evidence="1" type="primary">mug180_2</name>
    <name evidence="1" type="ORF">Cantr_00683</name>
</gene>
<dbReference type="InterPro" id="IPR019436">
    <property type="entry name" value="Say1-like"/>
</dbReference>
<keyword evidence="2" id="KW-1185">Reference proteome</keyword>
<accession>A0A367YJ40</accession>
<dbReference type="PANTHER" id="PTHR36169">
    <property type="entry name" value="ETHANOLAMINE UTILIZATION PROTEIN EUTQ"/>
    <property type="match status" value="1"/>
</dbReference>
<dbReference type="GO" id="GO:0016787">
    <property type="term" value="F:hydrolase activity"/>
    <property type="evidence" value="ECO:0007669"/>
    <property type="project" value="UniProtKB-KW"/>
</dbReference>